<dbReference type="InterPro" id="IPR009091">
    <property type="entry name" value="RCC1/BLIP-II"/>
</dbReference>
<dbReference type="Pfam" id="PF02204">
    <property type="entry name" value="VPS9"/>
    <property type="match status" value="1"/>
</dbReference>
<dbReference type="Pfam" id="PF00415">
    <property type="entry name" value="RCC1"/>
    <property type="match status" value="2"/>
</dbReference>
<dbReference type="InterPro" id="IPR051984">
    <property type="entry name" value="Alsin"/>
</dbReference>
<dbReference type="InterPro" id="IPR000408">
    <property type="entry name" value="Reg_chr_condens"/>
</dbReference>
<evidence type="ECO:0000313" key="6">
    <source>
        <dbReference type="Proteomes" id="UP001158576"/>
    </source>
</evidence>
<dbReference type="Gene3D" id="2.20.110.10">
    <property type="entry name" value="Histone H3 K4-specific methyltransferase SET7/9 N-terminal domain"/>
    <property type="match status" value="2"/>
</dbReference>
<dbReference type="PROSITE" id="PS51205">
    <property type="entry name" value="VPS9"/>
    <property type="match status" value="1"/>
</dbReference>
<dbReference type="PANTHER" id="PTHR46089:SF2">
    <property type="entry name" value="ALSIN HOMOLOG"/>
    <property type="match status" value="1"/>
</dbReference>
<feature type="repeat" description="RCC1" evidence="3">
    <location>
        <begin position="305"/>
        <end position="356"/>
    </location>
</feature>
<evidence type="ECO:0000256" key="1">
    <source>
        <dbReference type="ARBA" id="ARBA00022658"/>
    </source>
</evidence>
<dbReference type="Gene3D" id="2.130.10.30">
    <property type="entry name" value="Regulator of chromosome condensation 1/beta-lactamase-inhibitor protein II"/>
    <property type="match status" value="2"/>
</dbReference>
<feature type="repeat" description="RCC1" evidence="3">
    <location>
        <begin position="119"/>
        <end position="166"/>
    </location>
</feature>
<dbReference type="SUPFAM" id="SSF82185">
    <property type="entry name" value="Histone H3 K4-specific methyltransferase SET7/9 N-terminal domain"/>
    <property type="match status" value="1"/>
</dbReference>
<dbReference type="InterPro" id="IPR003123">
    <property type="entry name" value="VPS9"/>
</dbReference>
<evidence type="ECO:0000256" key="2">
    <source>
        <dbReference type="ARBA" id="ARBA00022737"/>
    </source>
</evidence>
<sequence length="1257" mass="140483">MSIEIVTTCQLNDGTVEKWQIGKLRKILYVRGSSVPFLALNSAKQLYSFSEESSWTLLDVENVLAISYGRNEVSYAVIISTENGCFTADSSLNIAEFSPLVFSSLSSSSEASFGVTRDGFLYGWGKNFFLGLIEEGFTEKPRKLEPFKNVISIECGSEHNLLLVERDVQDNESSADEDDAFNFDHDEHFGINILEDALVMAGNLDVEREKDEDKKEEKGKSLAISLTNSVEWLSQSTMNVTSVILPTPVTNIIASTIATTSSTISSTYSYGESLIKGFLSSQEKSRQKVRTDCVSQISAAPRALTDLYVWGRNGHGQLGTGDTADVIEPVKLQAVSSKGIIAILAQENLSFAVTSTWEVWAWGEDFQKETKLKQSSVLHTLTARYLSMPNTQATTQTAAGGDAWLNSRPALFIILSSSASELNERFTSYFRFLGKAVAGGFFDSLSKEFISKLEPKLKNSPGIITQQDSVADTLIEALSLPAKELKHHVKSLETLLDLTVRIEGPENPSSLEEVSVSLVHKIIEWLKLAIVNIQCIIEDFNRTRAFWNDPANLRYRKALVTADRFLVLTNRTIPVWPSGAVTQPAVLLFSDVLVIWTQLSIQQLPLNLLWIREYPDEKKVIVETPEENLTLVFKNPEDRDFWCSTLIQSVCRLLEQEDITRLPLTRKGLFQFKNGRLRGCTYMGDWENGKMHGKGFLTSPDNHKKYIGGFVDGERSGWGVFTNEMAKDCAIKTYTGFYENEQQNGIGEAVYGDGSVYKGCWKDGLRAGHGVQFYGSSHASVYLGDWSNDKRNGYGVLRSRLQGWRFLCLWKDDKKHGRGVFVSSSNVFTQSMFSFDQIIDKEGLVYANLTNISGIEEDRFFIGAVTSSLPVTVVDDSIQPEDVTLVKGKLSVLHDSKDCDKLATSVEGSFAGDILQPKITAGVDFKTIIVDSNLTGFFNLVGSVPSAAKWRGLFKLFVTDLGTPLSGPGDGWNESLTDKCWENLSEVVNNRKTTMFPDTPVSEQVKLTSRPTPDKDDEIKEYVKRALSSKLHPLGHVMSMIVKAFESSYTPTHTALIFASLAEIKSIIKVFHNVTRCFFPEIDPADAKMCAGSLILPSLFPQVYPILQSMYVESHTRVEERINLNLRRYRAMKDLSLAQLLGSDILEQMVIDAEEKPILISCVKKMRQFPLCILPDQKLDLICELFKLLKEELAKYNASYSADDLLPAMEFVMVRGMVTNLGVEIRIIKDFIHPDIQGGERGLWYCHFYTAYKSLSR</sequence>
<dbReference type="PANTHER" id="PTHR46089">
    <property type="entry name" value="ALSIN HOMOLOG"/>
    <property type="match status" value="1"/>
</dbReference>
<evidence type="ECO:0000259" key="4">
    <source>
        <dbReference type="PROSITE" id="PS51205"/>
    </source>
</evidence>
<dbReference type="Gene3D" id="1.20.1050.80">
    <property type="entry name" value="VPS9 domain"/>
    <property type="match status" value="1"/>
</dbReference>
<keyword evidence="1" id="KW-0344">Guanine-nucleotide releasing factor</keyword>
<dbReference type="Pfam" id="PF02493">
    <property type="entry name" value="MORN"/>
    <property type="match status" value="5"/>
</dbReference>
<dbReference type="InterPro" id="IPR003409">
    <property type="entry name" value="MORN"/>
</dbReference>
<keyword evidence="6" id="KW-1185">Reference proteome</keyword>
<evidence type="ECO:0000256" key="3">
    <source>
        <dbReference type="PROSITE-ProRule" id="PRU00235"/>
    </source>
</evidence>
<dbReference type="SUPFAM" id="SSF50985">
    <property type="entry name" value="RCC1/BLIP-II"/>
    <property type="match status" value="1"/>
</dbReference>
<organism evidence="5 6">
    <name type="scientific">Oikopleura dioica</name>
    <name type="common">Tunicate</name>
    <dbReference type="NCBI Taxonomy" id="34765"/>
    <lineage>
        <taxon>Eukaryota</taxon>
        <taxon>Metazoa</taxon>
        <taxon>Chordata</taxon>
        <taxon>Tunicata</taxon>
        <taxon>Appendicularia</taxon>
        <taxon>Copelata</taxon>
        <taxon>Oikopleuridae</taxon>
        <taxon>Oikopleura</taxon>
    </lineage>
</organism>
<keyword evidence="2" id="KW-0677">Repeat</keyword>
<dbReference type="Pfam" id="PF25383">
    <property type="entry name" value="PH_alsin"/>
    <property type="match status" value="1"/>
</dbReference>
<gene>
    <name evidence="5" type="ORF">OKIOD_LOCUS15812</name>
</gene>
<dbReference type="SUPFAM" id="SSF109993">
    <property type="entry name" value="VPS9 domain"/>
    <property type="match status" value="1"/>
</dbReference>
<reference evidence="5 6" key="1">
    <citation type="submission" date="2021-04" db="EMBL/GenBank/DDBJ databases">
        <authorList>
            <person name="Bliznina A."/>
        </authorList>
    </citation>
    <scope>NUCLEOTIDE SEQUENCE [LARGE SCALE GENOMIC DNA]</scope>
</reference>
<accession>A0ABN7TBN9</accession>
<name>A0ABN7TBN9_OIKDI</name>
<dbReference type="InterPro" id="IPR037191">
    <property type="entry name" value="VPS9_dom_sf"/>
</dbReference>
<dbReference type="PROSITE" id="PS50012">
    <property type="entry name" value="RCC1_3"/>
    <property type="match status" value="2"/>
</dbReference>
<evidence type="ECO:0000313" key="5">
    <source>
        <dbReference type="EMBL" id="CAG5112880.1"/>
    </source>
</evidence>
<dbReference type="InterPro" id="IPR057248">
    <property type="entry name" value="Alsin-like_PH"/>
</dbReference>
<proteinExistence type="predicted"/>
<feature type="domain" description="VPS9" evidence="4">
    <location>
        <begin position="1116"/>
        <end position="1257"/>
    </location>
</feature>
<dbReference type="EMBL" id="OU015567">
    <property type="protein sequence ID" value="CAG5112880.1"/>
    <property type="molecule type" value="Genomic_DNA"/>
</dbReference>
<dbReference type="SMART" id="SM00698">
    <property type="entry name" value="MORN"/>
    <property type="match status" value="6"/>
</dbReference>
<protein>
    <submittedName>
        <fullName evidence="5">Oidioi.mRNA.OKI2018_I69.chr2.g7047.t1.cds</fullName>
    </submittedName>
</protein>
<dbReference type="Proteomes" id="UP001158576">
    <property type="component" value="Chromosome 2"/>
</dbReference>